<reference evidence="2" key="1">
    <citation type="journal article" date="2021" name="Proc. Natl. Acad. Sci. U.S.A.">
        <title>A Catalog of Tens of Thousands of Viruses from Human Metagenomes Reveals Hidden Associations with Chronic Diseases.</title>
        <authorList>
            <person name="Tisza M.J."/>
            <person name="Buck C.B."/>
        </authorList>
    </citation>
    <scope>NUCLEOTIDE SEQUENCE</scope>
    <source>
        <strain evidence="2">Ct0f722</strain>
    </source>
</reference>
<dbReference type="Pfam" id="PF24308">
    <property type="entry name" value="DUF7487"/>
    <property type="match status" value="1"/>
</dbReference>
<keyword evidence="2" id="KW-0255">Endonuclease</keyword>
<dbReference type="SUPFAM" id="SSF55729">
    <property type="entry name" value="Acyl-CoA N-acyltransferases (Nat)"/>
    <property type="match status" value="1"/>
</dbReference>
<dbReference type="Gene3D" id="3.40.630.30">
    <property type="match status" value="1"/>
</dbReference>
<protein>
    <submittedName>
        <fullName evidence="2">Endonuclease-like protein</fullName>
    </submittedName>
</protein>
<sequence length="553" mass="64101">MNDLQKISQLGPALTSRYIKKSYPDLYQSLVDQYGPLKASELVYLKLHNLSGPATCPVCGRPTKYINISKGYSECCSMKCAALNGDRTKKIKATKLLHYGDENYNNRPQAAATTKDRYGVENAFSSPEIQKKIQDTIRDRYGVDYPSQSTTIQHTREQNSLQKYGVKSHTCLEEVKAKGQRTHRNRRIAADEDLVGYDESGNYIRRCPHPDCTKCQEKVYGTHKVSQPCYIIHPQNYYARKRYGLELCTNLHPVQTNWMGKTWIEEFVKNILNDHSISWHKDRTILGHLHHQEIDMYCPDYKIGIEVNGCYWHSSNKKEALFHQRKYEECAKAGVRLITIWEDQIRRTPEIVESVILSKFGIYKERIGARKCTIRTISGTLCNQFLDKNHIQGATRASAHYGLFYKEELIGVMCFGKTNALSGSGKEEAWDLRRFCTKVHTQVIGAAQRMLQHFIRDQKPKKIISFSSCDISDGDVYKKLGFERDPDITSAYWYIHKTKWIRYHRSSFQLRALKRMGLYDGRTEAEIMKDQPYFKIYDCGHIKWTMDIPKEEG</sequence>
<dbReference type="InterPro" id="IPR016181">
    <property type="entry name" value="Acyl_CoA_acyltransferase"/>
</dbReference>
<organism evidence="2">
    <name type="scientific">Myoviridae sp. ct0f722</name>
    <dbReference type="NCBI Taxonomy" id="2827599"/>
    <lineage>
        <taxon>Viruses</taxon>
        <taxon>Duplodnaviria</taxon>
        <taxon>Heunggongvirae</taxon>
        <taxon>Uroviricota</taxon>
        <taxon>Caudoviricetes</taxon>
    </lineage>
</organism>
<dbReference type="EMBL" id="BK015890">
    <property type="protein sequence ID" value="DAD71949.1"/>
    <property type="molecule type" value="Genomic_DNA"/>
</dbReference>
<keyword evidence="2" id="KW-0540">Nuclease</keyword>
<keyword evidence="2" id="KW-0378">Hydrolase</keyword>
<dbReference type="InterPro" id="IPR011335">
    <property type="entry name" value="Restrct_endonuc-II-like"/>
</dbReference>
<feature type="domain" description="DUF7487" evidence="1">
    <location>
        <begin position="90"/>
        <end position="185"/>
    </location>
</feature>
<dbReference type="GO" id="GO:0004519">
    <property type="term" value="F:endonuclease activity"/>
    <property type="evidence" value="ECO:0007669"/>
    <property type="project" value="UniProtKB-KW"/>
</dbReference>
<dbReference type="InterPro" id="IPR055910">
    <property type="entry name" value="DUF7487"/>
</dbReference>
<name>A0A8S5LPH4_9CAUD</name>
<accession>A0A8S5LPH4</accession>
<evidence type="ECO:0000313" key="2">
    <source>
        <dbReference type="EMBL" id="DAD71949.1"/>
    </source>
</evidence>
<dbReference type="Gene3D" id="3.40.960.10">
    <property type="entry name" value="VSR Endonuclease"/>
    <property type="match status" value="1"/>
</dbReference>
<evidence type="ECO:0000259" key="1">
    <source>
        <dbReference type="Pfam" id="PF24308"/>
    </source>
</evidence>
<dbReference type="SUPFAM" id="SSF52980">
    <property type="entry name" value="Restriction endonuclease-like"/>
    <property type="match status" value="1"/>
</dbReference>
<proteinExistence type="predicted"/>